<evidence type="ECO:0000313" key="2">
    <source>
        <dbReference type="Proteomes" id="UP001168821"/>
    </source>
</evidence>
<proteinExistence type="predicted"/>
<keyword evidence="2" id="KW-1185">Reference proteome</keyword>
<dbReference type="Proteomes" id="UP001168821">
    <property type="component" value="Unassembled WGS sequence"/>
</dbReference>
<reference evidence="1" key="1">
    <citation type="journal article" date="2023" name="G3 (Bethesda)">
        <title>Whole genome assemblies of Zophobas morio and Tenebrio molitor.</title>
        <authorList>
            <person name="Kaur S."/>
            <person name="Stinson S.A."/>
            <person name="diCenzo G.C."/>
        </authorList>
    </citation>
    <scope>NUCLEOTIDE SEQUENCE</scope>
    <source>
        <strain evidence="1">QUZm001</strain>
    </source>
</reference>
<organism evidence="1 2">
    <name type="scientific">Zophobas morio</name>
    <dbReference type="NCBI Taxonomy" id="2755281"/>
    <lineage>
        <taxon>Eukaryota</taxon>
        <taxon>Metazoa</taxon>
        <taxon>Ecdysozoa</taxon>
        <taxon>Arthropoda</taxon>
        <taxon>Hexapoda</taxon>
        <taxon>Insecta</taxon>
        <taxon>Pterygota</taxon>
        <taxon>Neoptera</taxon>
        <taxon>Endopterygota</taxon>
        <taxon>Coleoptera</taxon>
        <taxon>Polyphaga</taxon>
        <taxon>Cucujiformia</taxon>
        <taxon>Tenebrionidae</taxon>
        <taxon>Zophobas</taxon>
    </lineage>
</organism>
<evidence type="ECO:0000313" key="1">
    <source>
        <dbReference type="EMBL" id="KAJ3639321.1"/>
    </source>
</evidence>
<name>A0AA38M0S4_9CUCU</name>
<dbReference type="EMBL" id="JALNTZ010000010">
    <property type="protein sequence ID" value="KAJ3639321.1"/>
    <property type="molecule type" value="Genomic_DNA"/>
</dbReference>
<sequence length="189" mass="21649">MEVLVNLRHSFLALRASKAPEAKRWRATPVAPCEVTRFVRYPVCTKRLTYQPYNSFVYWTVRSIRVDKRRKMLLRLSLSGQTSRPLDHEANYLSPLIDVILCRHKSISLLSQPPVSSYPLLPKFCSFLKETLEVLVGLFVKTRDTNERVGVNVKQEGLCGYALALHSHHRVPSRVNDQEENKADATVSD</sequence>
<accession>A0AA38M0S4</accession>
<protein>
    <submittedName>
        <fullName evidence="1">Uncharacterized protein</fullName>
    </submittedName>
</protein>
<comment type="caution">
    <text evidence="1">The sequence shown here is derived from an EMBL/GenBank/DDBJ whole genome shotgun (WGS) entry which is preliminary data.</text>
</comment>
<dbReference type="AlphaFoldDB" id="A0AA38M0S4"/>
<gene>
    <name evidence="1" type="ORF">Zmor_002686</name>
</gene>